<feature type="transmembrane region" description="Helical" evidence="6">
    <location>
        <begin position="366"/>
        <end position="385"/>
    </location>
</feature>
<evidence type="ECO:0000259" key="7">
    <source>
        <dbReference type="Pfam" id="PF00324"/>
    </source>
</evidence>
<organism evidence="8 9">
    <name type="scientific">Fusarium sarcochroum</name>
    <dbReference type="NCBI Taxonomy" id="1208366"/>
    <lineage>
        <taxon>Eukaryota</taxon>
        <taxon>Fungi</taxon>
        <taxon>Dikarya</taxon>
        <taxon>Ascomycota</taxon>
        <taxon>Pezizomycotina</taxon>
        <taxon>Sordariomycetes</taxon>
        <taxon>Hypocreomycetidae</taxon>
        <taxon>Hypocreales</taxon>
        <taxon>Nectriaceae</taxon>
        <taxon>Fusarium</taxon>
        <taxon>Fusarium lateritium species complex</taxon>
    </lineage>
</organism>
<keyword evidence="9" id="KW-1185">Reference proteome</keyword>
<proteinExistence type="predicted"/>
<feature type="compositionally biased region" description="Basic and acidic residues" evidence="5">
    <location>
        <begin position="21"/>
        <end position="35"/>
    </location>
</feature>
<evidence type="ECO:0000256" key="5">
    <source>
        <dbReference type="SAM" id="MobiDB-lite"/>
    </source>
</evidence>
<comment type="caution">
    <text evidence="8">The sequence shown here is derived from an EMBL/GenBank/DDBJ whole genome shotgun (WGS) entry which is preliminary data.</text>
</comment>
<feature type="transmembrane region" description="Helical" evidence="6">
    <location>
        <begin position="78"/>
        <end position="95"/>
    </location>
</feature>
<evidence type="ECO:0000256" key="3">
    <source>
        <dbReference type="ARBA" id="ARBA00022989"/>
    </source>
</evidence>
<dbReference type="PANTHER" id="PTHR43341:SF4">
    <property type="entry name" value="ARGININE PERMEASE CAN1-RELATED"/>
    <property type="match status" value="1"/>
</dbReference>
<reference evidence="8" key="1">
    <citation type="journal article" date="2020" name="BMC Genomics">
        <title>Correction to: Identification and distribution of gene clusters required for synthesis of sphingolipid metabolism inhibitors in diverse species of the filamentous fungus Fusarium.</title>
        <authorList>
            <person name="Kim H.S."/>
            <person name="Lohmar J.M."/>
            <person name="Busman M."/>
            <person name="Brown D.W."/>
            <person name="Naumann T.A."/>
            <person name="Divon H.H."/>
            <person name="Lysoe E."/>
            <person name="Uhlig S."/>
            <person name="Proctor R.H."/>
        </authorList>
    </citation>
    <scope>NUCLEOTIDE SEQUENCE</scope>
    <source>
        <strain evidence="8">NRRL 20472</strain>
    </source>
</reference>
<protein>
    <recommendedName>
        <fullName evidence="7">Amino acid permease/ SLC12A domain-containing protein</fullName>
    </recommendedName>
</protein>
<dbReference type="Proteomes" id="UP000622797">
    <property type="component" value="Unassembled WGS sequence"/>
</dbReference>
<evidence type="ECO:0000256" key="4">
    <source>
        <dbReference type="ARBA" id="ARBA00023136"/>
    </source>
</evidence>
<feature type="transmembrane region" description="Helical" evidence="6">
    <location>
        <begin position="318"/>
        <end position="337"/>
    </location>
</feature>
<feature type="transmembrane region" description="Helical" evidence="6">
    <location>
        <begin position="115"/>
        <end position="137"/>
    </location>
</feature>
<feature type="transmembrane region" description="Helical" evidence="6">
    <location>
        <begin position="432"/>
        <end position="449"/>
    </location>
</feature>
<feature type="domain" description="Amino acid permease/ SLC12A" evidence="7">
    <location>
        <begin position="48"/>
        <end position="478"/>
    </location>
</feature>
<reference evidence="8" key="2">
    <citation type="submission" date="2020-05" db="EMBL/GenBank/DDBJ databases">
        <authorList>
            <person name="Kim H.-S."/>
            <person name="Proctor R.H."/>
            <person name="Brown D.W."/>
        </authorList>
    </citation>
    <scope>NUCLEOTIDE SEQUENCE</scope>
    <source>
        <strain evidence="8">NRRL 20472</strain>
    </source>
</reference>
<feature type="transmembrane region" description="Helical" evidence="6">
    <location>
        <begin position="225"/>
        <end position="245"/>
    </location>
</feature>
<dbReference type="GO" id="GO:0016020">
    <property type="term" value="C:membrane"/>
    <property type="evidence" value="ECO:0007669"/>
    <property type="project" value="UniProtKB-SubCell"/>
</dbReference>
<name>A0A8H4TPT2_9HYPO</name>
<dbReference type="OrthoDB" id="3900342at2759"/>
<feature type="transmembrane region" description="Helical" evidence="6">
    <location>
        <begin position="182"/>
        <end position="205"/>
    </location>
</feature>
<feature type="transmembrane region" description="Helical" evidence="6">
    <location>
        <begin position="391"/>
        <end position="411"/>
    </location>
</feature>
<dbReference type="EMBL" id="JABEXW010000585">
    <property type="protein sequence ID" value="KAF4961930.1"/>
    <property type="molecule type" value="Genomic_DNA"/>
</dbReference>
<keyword evidence="4 6" id="KW-0472">Membrane</keyword>
<feature type="transmembrane region" description="Helical" evidence="6">
    <location>
        <begin position="50"/>
        <end position="72"/>
    </location>
</feature>
<feature type="compositionally biased region" description="Basic and acidic residues" evidence="5">
    <location>
        <begin position="1"/>
        <end position="11"/>
    </location>
</feature>
<sequence length="521" mass="56746">MDYKGDHEKLQGDGSPLERPGSAREAESAELHDNRNGQFHRSFTPRQVHIISLGSNIGSGVFIGTGSALAGGGPGNMIIAYALVCSCVWAVLQTLSEMTIAFPTSGNFIDYAGRWVDPALAFGAGFAEWLGWTAIIASEAVFCDILINFWAGGAIPPAAVSMTFVIFLLPNKIFAWFEYFTSLVKIFLFLIIIFLSLALVCGAGPSGEVHSGTTWTDLDPFKNGFSGFANAALLATWAVGDQVFIGIMGGEAHSPRHALGHATKLVPYRVGIVYMLSVMFITLLVRSDDERLLGGSGVTASPFVIATLDSGIAVISDILNAGMIVGILAISAEAVYLSSRVLRTMAHQKLVPEFIAKVDRQGRPRWALAITCGVGVLLTYINLAAGGRTAFTWLVSITSASFFCMWIIIGFTSFRFHHALKLQNDPLFTEPYAWNCFAIGVKPLGGGGFDPNNFFQYIIGILIIVVFTAAYKVIMRTPWRDLATADLKTGRRHLSVEEINELDAYYSMSKWRRFGTYVQLW</sequence>
<feature type="region of interest" description="Disordered" evidence="5">
    <location>
        <begin position="1"/>
        <end position="39"/>
    </location>
</feature>
<dbReference type="GO" id="GO:0015171">
    <property type="term" value="F:amino acid transmembrane transporter activity"/>
    <property type="evidence" value="ECO:0007669"/>
    <property type="project" value="TreeGrafter"/>
</dbReference>
<keyword evidence="2 6" id="KW-0812">Transmembrane</keyword>
<feature type="transmembrane region" description="Helical" evidence="6">
    <location>
        <begin position="149"/>
        <end position="170"/>
    </location>
</feature>
<dbReference type="InterPro" id="IPR050524">
    <property type="entry name" value="APC_YAT"/>
</dbReference>
<feature type="transmembrane region" description="Helical" evidence="6">
    <location>
        <begin position="266"/>
        <end position="285"/>
    </location>
</feature>
<gene>
    <name evidence="8" type="ORF">FSARC_9971</name>
</gene>
<dbReference type="Pfam" id="PF00324">
    <property type="entry name" value="AA_permease"/>
    <property type="match status" value="1"/>
</dbReference>
<dbReference type="PIRSF" id="PIRSF006060">
    <property type="entry name" value="AA_transporter"/>
    <property type="match status" value="1"/>
</dbReference>
<keyword evidence="3 6" id="KW-1133">Transmembrane helix</keyword>
<evidence type="ECO:0000313" key="9">
    <source>
        <dbReference type="Proteomes" id="UP000622797"/>
    </source>
</evidence>
<dbReference type="AlphaFoldDB" id="A0A8H4TPT2"/>
<evidence type="ECO:0000256" key="2">
    <source>
        <dbReference type="ARBA" id="ARBA00022692"/>
    </source>
</evidence>
<accession>A0A8H4TPT2</accession>
<comment type="subcellular location">
    <subcellularLocation>
        <location evidence="1">Membrane</location>
        <topology evidence="1">Multi-pass membrane protein</topology>
    </subcellularLocation>
</comment>
<evidence type="ECO:0000313" key="8">
    <source>
        <dbReference type="EMBL" id="KAF4961930.1"/>
    </source>
</evidence>
<dbReference type="PANTHER" id="PTHR43341">
    <property type="entry name" value="AMINO ACID PERMEASE"/>
    <property type="match status" value="1"/>
</dbReference>
<dbReference type="InterPro" id="IPR004841">
    <property type="entry name" value="AA-permease/SLC12A_dom"/>
</dbReference>
<evidence type="ECO:0000256" key="6">
    <source>
        <dbReference type="SAM" id="Phobius"/>
    </source>
</evidence>
<feature type="transmembrane region" description="Helical" evidence="6">
    <location>
        <begin position="455"/>
        <end position="474"/>
    </location>
</feature>
<dbReference type="Gene3D" id="1.20.1740.10">
    <property type="entry name" value="Amino acid/polyamine transporter I"/>
    <property type="match status" value="1"/>
</dbReference>
<evidence type="ECO:0000256" key="1">
    <source>
        <dbReference type="ARBA" id="ARBA00004141"/>
    </source>
</evidence>